<feature type="binding site" evidence="8">
    <location>
        <position position="43"/>
    </location>
    <ligand>
        <name>Mg(2+)</name>
        <dbReference type="ChEBI" id="CHEBI:18420"/>
    </ligand>
</feature>
<dbReference type="PANTHER" id="PTHR42836:SF1">
    <property type="entry name" value="7-CARBOXY-7-DEAZAGUANINE SYNTHASE"/>
    <property type="match status" value="1"/>
</dbReference>
<evidence type="ECO:0000256" key="5">
    <source>
        <dbReference type="ARBA" id="ARBA00023004"/>
    </source>
</evidence>
<dbReference type="UniPathway" id="UPA00391"/>
<feature type="binding site" evidence="8">
    <location>
        <begin position="15"/>
        <end position="17"/>
    </location>
    <ligand>
        <name>substrate</name>
    </ligand>
</feature>
<comment type="caution">
    <text evidence="8">Lacks conserved residue(s) required for the propagation of feature annotation.</text>
</comment>
<sequence length="247" mass="27560">MSTTNAQLNELFTSIQGEGPYVGERQIFVRFATCNLNCQYCDSPAALELTKSYRIERTENLDNPVSVERLVGEVAGLNKPVGVHHSISLTGGEPLLQVNFLKEFLPVVKKEVKLPIYLESNGVLPGFLAEIIEEVDIVAMDIKLPSTTGQSAYWKEHREFLETAFLKELFVKVVVGKETKIKELEEAAALVAEVDERIPFIIQPVTPHGLVKHRPDAQHLLAFHTAAKRKLKSVRVIPQVHKLMGLA</sequence>
<dbReference type="Proteomes" id="UP000178602">
    <property type="component" value="Unassembled WGS sequence"/>
</dbReference>
<feature type="binding site" evidence="8">
    <location>
        <position position="38"/>
    </location>
    <ligand>
        <name>[4Fe-4S] cluster</name>
        <dbReference type="ChEBI" id="CHEBI:49883"/>
        <note>4Fe-4S-S-AdoMet</note>
    </ligand>
</feature>
<dbReference type="Pfam" id="PF04055">
    <property type="entry name" value="Radical_SAM"/>
    <property type="match status" value="1"/>
</dbReference>
<keyword evidence="1 8" id="KW-0004">4Fe-4S</keyword>
<accession>A0A1F4T5R8</accession>
<evidence type="ECO:0000313" key="10">
    <source>
        <dbReference type="EMBL" id="OGC27839.1"/>
    </source>
</evidence>
<comment type="caution">
    <text evidence="10">The sequence shown here is derived from an EMBL/GenBank/DDBJ whole genome shotgun (WGS) entry which is preliminary data.</text>
</comment>
<dbReference type="InterPro" id="IPR013785">
    <property type="entry name" value="Aldolase_TIM"/>
</dbReference>
<name>A0A1F4T5R8_UNCSA</name>
<keyword evidence="4 8" id="KW-0460">Magnesium</keyword>
<comment type="cofactor">
    <cofactor evidence="8">
        <name>[4Fe-4S] cluster</name>
        <dbReference type="ChEBI" id="CHEBI:49883"/>
    </cofactor>
    <text evidence="8">Binds 1 [4Fe-4S] cluster. The cluster is coordinated with 3 cysteines and an exchangeable S-adenosyl-L-methionine.</text>
</comment>
<keyword evidence="7 8" id="KW-0456">Lyase</keyword>
<evidence type="ECO:0000256" key="8">
    <source>
        <dbReference type="HAMAP-Rule" id="MF_00917"/>
    </source>
</evidence>
<feature type="binding site" evidence="8">
    <location>
        <position position="90"/>
    </location>
    <ligand>
        <name>substrate</name>
    </ligand>
</feature>
<comment type="function">
    <text evidence="8">Catalyzes the complex heterocyclic radical-mediated conversion of 6-carboxy-5,6,7,8-tetrahydropterin (CPH4) to 7-carboxy-7-deazaguanine (CDG), a step common to the biosynthetic pathways of all 7-deazapurine-containing compounds.</text>
</comment>
<evidence type="ECO:0000313" key="11">
    <source>
        <dbReference type="Proteomes" id="UP000178602"/>
    </source>
</evidence>
<dbReference type="CDD" id="cd01335">
    <property type="entry name" value="Radical_SAM"/>
    <property type="match status" value="1"/>
</dbReference>
<feature type="binding site" evidence="8">
    <location>
        <position position="34"/>
    </location>
    <ligand>
        <name>[4Fe-4S] cluster</name>
        <dbReference type="ChEBI" id="CHEBI:49883"/>
        <note>4Fe-4S-S-AdoMet</note>
    </ligand>
</feature>
<dbReference type="GO" id="GO:0016840">
    <property type="term" value="F:carbon-nitrogen lyase activity"/>
    <property type="evidence" value="ECO:0007669"/>
    <property type="project" value="UniProtKB-UniRule"/>
</dbReference>
<evidence type="ECO:0000256" key="2">
    <source>
        <dbReference type="ARBA" id="ARBA00022691"/>
    </source>
</evidence>
<evidence type="ECO:0000256" key="6">
    <source>
        <dbReference type="ARBA" id="ARBA00023014"/>
    </source>
</evidence>
<comment type="cofactor">
    <cofactor evidence="8">
        <name>S-adenosyl-L-methionine</name>
        <dbReference type="ChEBI" id="CHEBI:59789"/>
    </cofactor>
    <text evidence="8">Binds 1 S-adenosyl-L-methionine per subunit.</text>
</comment>
<feature type="binding site" evidence="8">
    <location>
        <position position="30"/>
    </location>
    <ligand>
        <name>substrate</name>
    </ligand>
</feature>
<gene>
    <name evidence="8" type="primary">queE</name>
    <name evidence="10" type="ORF">A3K49_02390</name>
</gene>
<dbReference type="SFLD" id="SFLDS00029">
    <property type="entry name" value="Radical_SAM"/>
    <property type="match status" value="1"/>
</dbReference>
<keyword evidence="6 8" id="KW-0411">Iron-sulfur</keyword>
<keyword evidence="2 8" id="KW-0949">S-adenosyl-L-methionine</keyword>
<dbReference type="SUPFAM" id="SSF102114">
    <property type="entry name" value="Radical SAM enzymes"/>
    <property type="match status" value="1"/>
</dbReference>
<comment type="subunit">
    <text evidence="8">Homodimer.</text>
</comment>
<dbReference type="PROSITE" id="PS51918">
    <property type="entry name" value="RADICAL_SAM"/>
    <property type="match status" value="1"/>
</dbReference>
<dbReference type="PIRSF" id="PIRSF000370">
    <property type="entry name" value="QueE"/>
    <property type="match status" value="1"/>
</dbReference>
<keyword evidence="3 8" id="KW-0479">Metal-binding</keyword>
<organism evidence="10 11">
    <name type="scientific">candidate division WOR-1 bacterium RIFOXYC12_FULL_54_18</name>
    <dbReference type="NCBI Taxonomy" id="1802584"/>
    <lineage>
        <taxon>Bacteria</taxon>
        <taxon>Bacillati</taxon>
        <taxon>Saganbacteria</taxon>
    </lineage>
</organism>
<comment type="similarity">
    <text evidence="8">Belongs to the radical SAM superfamily. 7-carboxy-7-deazaguanine synthase family.</text>
</comment>
<protein>
    <recommendedName>
        <fullName evidence="8">7-carboxy-7-deazaguanine synthase</fullName>
        <shortName evidence="8">CDG synthase</shortName>
        <ecNumber evidence="8">4.3.99.3</ecNumber>
    </recommendedName>
    <alternativeName>
        <fullName evidence="8">Queuosine biosynthesis protein QueE</fullName>
    </alternativeName>
</protein>
<evidence type="ECO:0000256" key="4">
    <source>
        <dbReference type="ARBA" id="ARBA00022842"/>
    </source>
</evidence>
<feature type="binding site" evidence="8">
    <location>
        <begin position="40"/>
        <end position="42"/>
    </location>
    <ligand>
        <name>S-adenosyl-L-methionine</name>
        <dbReference type="ChEBI" id="CHEBI:59789"/>
    </ligand>
</feature>
<proteinExistence type="inferred from homology"/>
<keyword evidence="5 8" id="KW-0408">Iron</keyword>
<evidence type="ECO:0000256" key="1">
    <source>
        <dbReference type="ARBA" id="ARBA00022485"/>
    </source>
</evidence>
<dbReference type="InterPro" id="IPR058240">
    <property type="entry name" value="rSAM_sf"/>
</dbReference>
<dbReference type="AlphaFoldDB" id="A0A1F4T5R8"/>
<feature type="binding site" evidence="8">
    <location>
        <position position="41"/>
    </location>
    <ligand>
        <name>[4Fe-4S] cluster</name>
        <dbReference type="ChEBI" id="CHEBI:49883"/>
        <note>4Fe-4S-S-AdoMet</note>
    </ligand>
</feature>
<dbReference type="InterPro" id="IPR007197">
    <property type="entry name" value="rSAM"/>
</dbReference>
<evidence type="ECO:0000256" key="7">
    <source>
        <dbReference type="ARBA" id="ARBA00023239"/>
    </source>
</evidence>
<dbReference type="HAMAP" id="MF_00917">
    <property type="entry name" value="QueE"/>
    <property type="match status" value="1"/>
</dbReference>
<feature type="binding site" evidence="8">
    <location>
        <position position="92"/>
    </location>
    <ligand>
        <name>S-adenosyl-L-methionine</name>
        <dbReference type="ChEBI" id="CHEBI:59789"/>
    </ligand>
</feature>
<dbReference type="GO" id="GO:0051539">
    <property type="term" value="F:4 iron, 4 sulfur cluster binding"/>
    <property type="evidence" value="ECO:0007669"/>
    <property type="project" value="UniProtKB-UniRule"/>
</dbReference>
<reference evidence="10 11" key="1">
    <citation type="journal article" date="2016" name="Nat. Commun.">
        <title>Thousands of microbial genomes shed light on interconnected biogeochemical processes in an aquifer system.</title>
        <authorList>
            <person name="Anantharaman K."/>
            <person name="Brown C.T."/>
            <person name="Hug L.A."/>
            <person name="Sharon I."/>
            <person name="Castelle C.J."/>
            <person name="Probst A.J."/>
            <person name="Thomas B.C."/>
            <person name="Singh A."/>
            <person name="Wilkins M.J."/>
            <person name="Karaoz U."/>
            <person name="Brodie E.L."/>
            <person name="Williams K.H."/>
            <person name="Hubbard S.S."/>
            <person name="Banfield J.F."/>
        </authorList>
    </citation>
    <scope>NUCLEOTIDE SEQUENCE [LARGE SCALE GENOMIC DNA]</scope>
</reference>
<evidence type="ECO:0000259" key="9">
    <source>
        <dbReference type="PROSITE" id="PS51918"/>
    </source>
</evidence>
<comment type="pathway">
    <text evidence="8">Purine metabolism; 7-cyano-7-deazaguanine biosynthesis.</text>
</comment>
<dbReference type="PANTHER" id="PTHR42836">
    <property type="entry name" value="7-CARBOXY-7-DEAZAGUANINE SYNTHASE"/>
    <property type="match status" value="1"/>
</dbReference>
<comment type="catalytic activity">
    <reaction evidence="8">
        <text>6-carboxy-5,6,7,8-tetrahydropterin + H(+) = 7-carboxy-7-carbaguanine + NH4(+)</text>
        <dbReference type="Rhea" id="RHEA:27974"/>
        <dbReference type="ChEBI" id="CHEBI:15378"/>
        <dbReference type="ChEBI" id="CHEBI:28938"/>
        <dbReference type="ChEBI" id="CHEBI:61032"/>
        <dbReference type="ChEBI" id="CHEBI:61036"/>
        <dbReference type="EC" id="4.3.99.3"/>
    </reaction>
</comment>
<dbReference type="GO" id="GO:0000287">
    <property type="term" value="F:magnesium ion binding"/>
    <property type="evidence" value="ECO:0007669"/>
    <property type="project" value="UniProtKB-UniRule"/>
</dbReference>
<dbReference type="GO" id="GO:1904047">
    <property type="term" value="F:S-adenosyl-L-methionine binding"/>
    <property type="evidence" value="ECO:0007669"/>
    <property type="project" value="UniProtKB-UniRule"/>
</dbReference>
<dbReference type="EMBL" id="MEUG01000001">
    <property type="protein sequence ID" value="OGC27839.1"/>
    <property type="molecule type" value="Genomic_DNA"/>
</dbReference>
<comment type="cofactor">
    <cofactor evidence="8">
        <name>Mg(2+)</name>
        <dbReference type="ChEBI" id="CHEBI:18420"/>
    </cofactor>
</comment>
<dbReference type="EC" id="4.3.99.3" evidence="8"/>
<dbReference type="GO" id="GO:0008616">
    <property type="term" value="P:tRNA queuosine(34) biosynthetic process"/>
    <property type="evidence" value="ECO:0007669"/>
    <property type="project" value="UniProtKB-UniRule"/>
</dbReference>
<keyword evidence="8" id="KW-0671">Queuosine biosynthesis</keyword>
<dbReference type="InterPro" id="IPR024924">
    <property type="entry name" value="7-CO-7-deazaguanine_synth-like"/>
</dbReference>
<feature type="domain" description="Radical SAM core" evidence="9">
    <location>
        <begin position="21"/>
        <end position="247"/>
    </location>
</feature>
<dbReference type="Gene3D" id="3.20.20.70">
    <property type="entry name" value="Aldolase class I"/>
    <property type="match status" value="1"/>
</dbReference>
<evidence type="ECO:0000256" key="3">
    <source>
        <dbReference type="ARBA" id="ARBA00022723"/>
    </source>
</evidence>